<feature type="binding site" evidence="7">
    <location>
        <position position="245"/>
    </location>
    <ligand>
        <name>Mg(2+)</name>
        <dbReference type="ChEBI" id="CHEBI:18420"/>
    </ligand>
</feature>
<dbReference type="InterPro" id="IPR016055">
    <property type="entry name" value="A-D-PHexomutase_a/b/a-I/II/III"/>
</dbReference>
<evidence type="ECO:0000259" key="12">
    <source>
        <dbReference type="Pfam" id="PF02879"/>
    </source>
</evidence>
<evidence type="ECO:0000256" key="5">
    <source>
        <dbReference type="ARBA" id="ARBA00023235"/>
    </source>
</evidence>
<dbReference type="PROSITE" id="PS00710">
    <property type="entry name" value="PGM_PMM"/>
    <property type="match status" value="1"/>
</dbReference>
<evidence type="ECO:0000313" key="14">
    <source>
        <dbReference type="EMBL" id="MBY6277330.1"/>
    </source>
</evidence>
<dbReference type="PRINTS" id="PR00509">
    <property type="entry name" value="PGMPMM"/>
</dbReference>
<feature type="binding site" evidence="7">
    <location>
        <position position="243"/>
    </location>
    <ligand>
        <name>Mg(2+)</name>
        <dbReference type="ChEBI" id="CHEBI:18420"/>
    </ligand>
</feature>
<dbReference type="AlphaFoldDB" id="A0A1Y2T8T2"/>
<evidence type="ECO:0000313" key="16">
    <source>
        <dbReference type="Proteomes" id="UP000194267"/>
    </source>
</evidence>
<comment type="cofactor">
    <cofactor evidence="7">
        <name>Mg(2+)</name>
        <dbReference type="ChEBI" id="CHEBI:18420"/>
    </cofactor>
    <text evidence="7">Binds 1 Mg(2+) ion per subunit.</text>
</comment>
<dbReference type="GO" id="GO:0000287">
    <property type="term" value="F:magnesium ion binding"/>
    <property type="evidence" value="ECO:0007669"/>
    <property type="project" value="UniProtKB-UniRule"/>
</dbReference>
<dbReference type="OMA" id="SHNAMPD"/>
<dbReference type="GO" id="GO:0006048">
    <property type="term" value="P:UDP-N-acetylglucosamine biosynthetic process"/>
    <property type="evidence" value="ECO:0007669"/>
    <property type="project" value="TreeGrafter"/>
</dbReference>
<feature type="domain" description="Alpha-D-phosphohexomutase alpha/beta/alpha" evidence="13">
    <location>
        <begin position="258"/>
        <end position="368"/>
    </location>
</feature>
<dbReference type="Proteomes" id="UP000194267">
    <property type="component" value="Unassembled WGS sequence"/>
</dbReference>
<organism evidence="15 16">
    <name type="scientific">Symbiobacterium thermophilum</name>
    <dbReference type="NCBI Taxonomy" id="2734"/>
    <lineage>
        <taxon>Bacteria</taxon>
        <taxon>Bacillati</taxon>
        <taxon>Bacillota</taxon>
        <taxon>Clostridia</taxon>
        <taxon>Eubacteriales</taxon>
        <taxon>Symbiobacteriaceae</taxon>
        <taxon>Symbiobacterium</taxon>
    </lineage>
</organism>
<evidence type="ECO:0000256" key="3">
    <source>
        <dbReference type="ARBA" id="ARBA00022723"/>
    </source>
</evidence>
<feature type="binding site" description="via phosphate group" evidence="7">
    <location>
        <position position="102"/>
    </location>
    <ligand>
        <name>Mg(2+)</name>
        <dbReference type="ChEBI" id="CHEBI:18420"/>
    </ligand>
</feature>
<dbReference type="InterPro" id="IPR036900">
    <property type="entry name" value="A-D-PHexomutase_C_sf"/>
</dbReference>
<dbReference type="InterPro" id="IPR006352">
    <property type="entry name" value="GlmM_bact"/>
</dbReference>
<dbReference type="InterPro" id="IPR005845">
    <property type="entry name" value="A-D-PHexomutase_a/b/a-II"/>
</dbReference>
<comment type="function">
    <text evidence="7 9">Catalyzes the conversion of glucosamine-6-phosphate to glucosamine-1-phosphate.</text>
</comment>
<dbReference type="SUPFAM" id="SSF53738">
    <property type="entry name" value="Phosphoglucomutase, first 3 domains"/>
    <property type="match status" value="3"/>
</dbReference>
<comment type="caution">
    <text evidence="15">The sequence shown here is derived from an EMBL/GenBank/DDBJ whole genome shotgun (WGS) entry which is preliminary data.</text>
</comment>
<dbReference type="RefSeq" id="WP_011194329.1">
    <property type="nucleotide sequence ID" value="NZ_PIUK01000165.1"/>
</dbReference>
<dbReference type="HAMAP" id="MF_01554_B">
    <property type="entry name" value="GlmM_B"/>
    <property type="match status" value="1"/>
</dbReference>
<dbReference type="PANTHER" id="PTHR42946:SF1">
    <property type="entry name" value="PHOSPHOGLUCOMUTASE (ALPHA-D-GLUCOSE-1,6-BISPHOSPHATE-DEPENDENT)"/>
    <property type="match status" value="1"/>
</dbReference>
<dbReference type="PANTHER" id="PTHR42946">
    <property type="entry name" value="PHOSPHOHEXOSE MUTASE"/>
    <property type="match status" value="1"/>
</dbReference>
<evidence type="ECO:0000256" key="4">
    <source>
        <dbReference type="ARBA" id="ARBA00022842"/>
    </source>
</evidence>
<reference evidence="15" key="2">
    <citation type="submission" date="2016-04" db="EMBL/GenBank/DDBJ databases">
        <authorList>
            <person name="Evans L.H."/>
            <person name="Alamgir A."/>
            <person name="Owens N."/>
            <person name="Weber N.D."/>
            <person name="Virtaneva K."/>
            <person name="Barbian K."/>
            <person name="Babar A."/>
            <person name="Rosenke K."/>
        </authorList>
    </citation>
    <scope>NUCLEOTIDE SEQUENCE [LARGE SCALE GENOMIC DNA]</scope>
    <source>
        <strain evidence="15">G2</strain>
    </source>
</reference>
<dbReference type="GO" id="GO:0005975">
    <property type="term" value="P:carbohydrate metabolic process"/>
    <property type="evidence" value="ECO:0007669"/>
    <property type="project" value="InterPro"/>
</dbReference>
<feature type="modified residue" description="Phosphoserine" evidence="7">
    <location>
        <position position="102"/>
    </location>
</feature>
<dbReference type="CDD" id="cd05802">
    <property type="entry name" value="GlmM"/>
    <property type="match status" value="1"/>
</dbReference>
<keyword evidence="2 7" id="KW-0597">Phosphoprotein</keyword>
<dbReference type="EMBL" id="PIUK01000165">
    <property type="protein sequence ID" value="MBY6277330.1"/>
    <property type="molecule type" value="Genomic_DNA"/>
</dbReference>
<dbReference type="GO" id="GO:0009252">
    <property type="term" value="P:peptidoglycan biosynthetic process"/>
    <property type="evidence" value="ECO:0007669"/>
    <property type="project" value="TreeGrafter"/>
</dbReference>
<feature type="domain" description="Alpha-D-phosphohexomutase alpha/beta/alpha" evidence="12">
    <location>
        <begin position="160"/>
        <end position="254"/>
    </location>
</feature>
<feature type="active site" description="Phosphoserine intermediate" evidence="7">
    <location>
        <position position="102"/>
    </location>
</feature>
<dbReference type="InterPro" id="IPR005841">
    <property type="entry name" value="Alpha-D-phosphohexomutase_SF"/>
</dbReference>
<dbReference type="NCBIfam" id="TIGR01455">
    <property type="entry name" value="glmM"/>
    <property type="match status" value="1"/>
</dbReference>
<reference evidence="14" key="3">
    <citation type="submission" date="2017-11" db="EMBL/GenBank/DDBJ databases">
        <title>Three new genomes from thermophilic consortium.</title>
        <authorList>
            <person name="Quaggio R."/>
            <person name="Amgarten D."/>
            <person name="Setubal J.C."/>
        </authorList>
    </citation>
    <scope>NUCLEOTIDE SEQUENCE</scope>
    <source>
        <strain evidence="14">ZCTH01-B2</strain>
    </source>
</reference>
<keyword evidence="4 7" id="KW-0460">Magnesium</keyword>
<dbReference type="Pfam" id="PF00408">
    <property type="entry name" value="PGM_PMM_IV"/>
    <property type="match status" value="1"/>
</dbReference>
<comment type="PTM">
    <text evidence="7">Activated by phosphorylation.</text>
</comment>
<dbReference type="EC" id="5.4.2.10" evidence="7 9"/>
<proteinExistence type="inferred from homology"/>
<dbReference type="Pfam" id="PF02878">
    <property type="entry name" value="PGM_PMM_I"/>
    <property type="match status" value="1"/>
</dbReference>
<dbReference type="GO" id="GO:0004615">
    <property type="term" value="F:phosphomannomutase activity"/>
    <property type="evidence" value="ECO:0007669"/>
    <property type="project" value="TreeGrafter"/>
</dbReference>
<dbReference type="InterPro" id="IPR050060">
    <property type="entry name" value="Phosphoglucosamine_mutase"/>
</dbReference>
<accession>A0A1Y2T8T2</accession>
<evidence type="ECO:0000256" key="9">
    <source>
        <dbReference type="RuleBase" id="RU004327"/>
    </source>
</evidence>
<reference evidence="16" key="1">
    <citation type="submission" date="2016-04" db="EMBL/GenBank/DDBJ databases">
        <authorList>
            <person name="Antunes L.P."/>
            <person name="Martins L.F."/>
            <person name="Pereira R.V."/>
            <person name="Thomas A.M."/>
            <person name="Barbosa D."/>
            <person name="Nascimento L."/>
            <person name="Silva G.M."/>
            <person name="Condomitti G.W."/>
            <person name="Digiampietri L.A."/>
            <person name="Lombardi K.C."/>
            <person name="Ramos P.L."/>
            <person name="Quaggio R.B."/>
            <person name="Oliveira J.C."/>
            <person name="Pascon R.C."/>
            <person name="Cruz J.B."/>
            <person name="Silva A.M."/>
            <person name="Setubal J.C."/>
        </authorList>
    </citation>
    <scope>NUCLEOTIDE SEQUENCE [LARGE SCALE GENOMIC DNA]</scope>
</reference>
<evidence type="ECO:0000256" key="2">
    <source>
        <dbReference type="ARBA" id="ARBA00022553"/>
    </source>
</evidence>
<dbReference type="GO" id="GO:0008966">
    <property type="term" value="F:phosphoglucosamine mutase activity"/>
    <property type="evidence" value="ECO:0007669"/>
    <property type="project" value="UniProtKB-UniRule"/>
</dbReference>
<evidence type="ECO:0000256" key="8">
    <source>
        <dbReference type="RuleBase" id="RU004326"/>
    </source>
</evidence>
<evidence type="ECO:0000256" key="1">
    <source>
        <dbReference type="ARBA" id="ARBA00010231"/>
    </source>
</evidence>
<dbReference type="FunFam" id="3.40.120.10:FF:000001">
    <property type="entry name" value="Phosphoglucosamine mutase"/>
    <property type="match status" value="1"/>
</dbReference>
<dbReference type="Proteomes" id="UP000732377">
    <property type="component" value="Unassembled WGS sequence"/>
</dbReference>
<name>A0A1Y2T8T2_SYMTR</name>
<keyword evidence="5 7" id="KW-0413">Isomerase</keyword>
<dbReference type="Gene3D" id="3.30.310.50">
    <property type="entry name" value="Alpha-D-phosphohexomutase, C-terminal domain"/>
    <property type="match status" value="1"/>
</dbReference>
<dbReference type="FunFam" id="3.40.120.10:FF:000003">
    <property type="entry name" value="Phosphoglucosamine mutase"/>
    <property type="match status" value="1"/>
</dbReference>
<feature type="binding site" evidence="7">
    <location>
        <position position="241"/>
    </location>
    <ligand>
        <name>Mg(2+)</name>
        <dbReference type="ChEBI" id="CHEBI:18420"/>
    </ligand>
</feature>
<evidence type="ECO:0000313" key="15">
    <source>
        <dbReference type="EMBL" id="OTA42176.1"/>
    </source>
</evidence>
<dbReference type="SMR" id="A0A1Y2T8T2"/>
<evidence type="ECO:0000256" key="7">
    <source>
        <dbReference type="HAMAP-Rule" id="MF_01554"/>
    </source>
</evidence>
<dbReference type="GO" id="GO:0005829">
    <property type="term" value="C:cytosol"/>
    <property type="evidence" value="ECO:0007669"/>
    <property type="project" value="TreeGrafter"/>
</dbReference>
<dbReference type="InterPro" id="IPR016066">
    <property type="entry name" value="A-D-PHexomutase_CS"/>
</dbReference>
<comment type="catalytic activity">
    <reaction evidence="6 7 9">
        <text>alpha-D-glucosamine 1-phosphate = D-glucosamine 6-phosphate</text>
        <dbReference type="Rhea" id="RHEA:23424"/>
        <dbReference type="ChEBI" id="CHEBI:58516"/>
        <dbReference type="ChEBI" id="CHEBI:58725"/>
        <dbReference type="EC" id="5.4.2.10"/>
    </reaction>
</comment>
<evidence type="ECO:0000259" key="11">
    <source>
        <dbReference type="Pfam" id="PF02878"/>
    </source>
</evidence>
<sequence>MPRMFGTDGVRGVANTEDLSPELAFALGRAAATLARERSGGRVVGVIGRDTRRSGPMLAAALSAGICSAGGDVVDLGVITTPGVAYVTTHLKADFGVMISASHNPAPDNGIKFFSGDGYKLPDEVEDQLEALVKARPDTMPRPTGAELGSIRQSPEAVEAYVEHLVSTGSPLSGLRVVVDCGHGAAYRLSPEVLRRLGAEVIALNTAPDGLNINAGCGSTHPEALQEAVRAHGADAGIAHDGDADRCIAVDERGELVDGDQIMAICALDLKARGQLPNDTLVTTVMSNMGLEMLMRRHGIRLVRTKVGDRYVLEEMLKGGHGLGGEQSGHVIFGALSTTGDGILTAVQLLSIVAREKQPLSTLAGRMQRLPQWLENVRVGRKEGWEQNQAIQAAIARAEAEMAGQGRVLVRASGTEPLIRVMLEGTDMAHIQRLAASIAEVIRTELQ</sequence>
<protein>
    <recommendedName>
        <fullName evidence="7 9">Phosphoglucosamine mutase</fullName>
        <ecNumber evidence="7 9">5.4.2.10</ecNumber>
    </recommendedName>
</protein>
<dbReference type="InterPro" id="IPR005846">
    <property type="entry name" value="A-D-PHexomutase_a/b/a-III"/>
</dbReference>
<evidence type="ECO:0000259" key="10">
    <source>
        <dbReference type="Pfam" id="PF00408"/>
    </source>
</evidence>
<evidence type="ECO:0000259" key="13">
    <source>
        <dbReference type="Pfam" id="PF02880"/>
    </source>
</evidence>
<dbReference type="InterPro" id="IPR005844">
    <property type="entry name" value="A-D-PHexomutase_a/b/a-I"/>
</dbReference>
<evidence type="ECO:0000256" key="6">
    <source>
        <dbReference type="ARBA" id="ARBA00050364"/>
    </source>
</evidence>
<feature type="domain" description="Alpha-D-phosphohexomutase alpha/beta/alpha" evidence="11">
    <location>
        <begin position="3"/>
        <end position="135"/>
    </location>
</feature>
<dbReference type="SUPFAM" id="SSF55957">
    <property type="entry name" value="Phosphoglucomutase, C-terminal domain"/>
    <property type="match status" value="1"/>
</dbReference>
<gene>
    <name evidence="7" type="primary">glmM</name>
    <name evidence="15" type="ORF">A6D92_01035</name>
    <name evidence="14" type="ORF">CWE10_14175</name>
</gene>
<comment type="similarity">
    <text evidence="1 7 8">Belongs to the phosphohexose mutase family.</text>
</comment>
<dbReference type="FunFam" id="3.30.310.50:FF:000001">
    <property type="entry name" value="Phosphoglucosamine mutase"/>
    <property type="match status" value="1"/>
</dbReference>
<dbReference type="NCBIfam" id="NF008139">
    <property type="entry name" value="PRK10887.1"/>
    <property type="match status" value="1"/>
</dbReference>
<keyword evidence="3 7" id="KW-0479">Metal-binding</keyword>
<dbReference type="Pfam" id="PF02879">
    <property type="entry name" value="PGM_PMM_II"/>
    <property type="match status" value="1"/>
</dbReference>
<dbReference type="Gene3D" id="3.40.120.10">
    <property type="entry name" value="Alpha-D-Glucose-1,6-Bisphosphate, subunit A, domain 3"/>
    <property type="match status" value="3"/>
</dbReference>
<dbReference type="Pfam" id="PF02880">
    <property type="entry name" value="PGM_PMM_III"/>
    <property type="match status" value="1"/>
</dbReference>
<feature type="domain" description="Alpha-D-phosphohexomutase C-terminal" evidence="10">
    <location>
        <begin position="375"/>
        <end position="440"/>
    </location>
</feature>
<dbReference type="InterPro" id="IPR005843">
    <property type="entry name" value="A-D-PHexomutase_C"/>
</dbReference>
<dbReference type="EMBL" id="LWLV01000049">
    <property type="protein sequence ID" value="OTA42176.1"/>
    <property type="molecule type" value="Genomic_DNA"/>
</dbReference>